<feature type="region of interest" description="Disordered" evidence="7">
    <location>
        <begin position="100"/>
        <end position="126"/>
    </location>
</feature>
<name>A0A8J3A9I4_9ACTN</name>
<dbReference type="InterPro" id="IPR050601">
    <property type="entry name" value="CPA3_antiporter_subunitC"/>
</dbReference>
<dbReference type="Pfam" id="PF00420">
    <property type="entry name" value="Oxidored_q2"/>
    <property type="match status" value="1"/>
</dbReference>
<evidence type="ECO:0000313" key="10">
    <source>
        <dbReference type="Proteomes" id="UP000650511"/>
    </source>
</evidence>
<keyword evidence="4 8" id="KW-0812">Transmembrane</keyword>
<feature type="transmembrane region" description="Helical" evidence="8">
    <location>
        <begin position="68"/>
        <end position="89"/>
    </location>
</feature>
<feature type="transmembrane region" description="Helical" evidence="8">
    <location>
        <begin position="26"/>
        <end position="48"/>
    </location>
</feature>
<comment type="caution">
    <text evidence="9">The sequence shown here is derived from an EMBL/GenBank/DDBJ whole genome shotgun (WGS) entry which is preliminary data.</text>
</comment>
<dbReference type="RefSeq" id="WP_130649438.1">
    <property type="nucleotide sequence ID" value="NZ_BMHA01000004.1"/>
</dbReference>
<dbReference type="Gene3D" id="1.10.287.3510">
    <property type="match status" value="1"/>
</dbReference>
<dbReference type="GO" id="GO:0005886">
    <property type="term" value="C:plasma membrane"/>
    <property type="evidence" value="ECO:0007669"/>
    <property type="project" value="UniProtKB-SubCell"/>
</dbReference>
<evidence type="ECO:0000256" key="5">
    <source>
        <dbReference type="ARBA" id="ARBA00022989"/>
    </source>
</evidence>
<dbReference type="AlphaFoldDB" id="A0A8J3A9I4"/>
<protein>
    <submittedName>
        <fullName evidence="9">Na(+)/H(+) antiporter subunit C</fullName>
    </submittedName>
</protein>
<gene>
    <name evidence="9" type="ORF">GCM10011354_13090</name>
</gene>
<evidence type="ECO:0000256" key="1">
    <source>
        <dbReference type="ARBA" id="ARBA00004651"/>
    </source>
</evidence>
<evidence type="ECO:0000313" key="9">
    <source>
        <dbReference type="EMBL" id="GGI05236.1"/>
    </source>
</evidence>
<evidence type="ECO:0000256" key="8">
    <source>
        <dbReference type="SAM" id="Phobius"/>
    </source>
</evidence>
<sequence length="126" mass="13181">MTAAIIVGLLAAGGTYLVMQRGIVRVAIGFGLLGHVATTILVTSGGIARRGVPFIGEPGTPADPLPQAFALTAIVISFGITAFLLTLAFRGRDVLGHDDVEDLEQSDEDDLDEYALPAHATPEERP</sequence>
<accession>A0A8J3A9I4</accession>
<dbReference type="EMBL" id="BMHA01000004">
    <property type="protein sequence ID" value="GGI05236.1"/>
    <property type="molecule type" value="Genomic_DNA"/>
</dbReference>
<proteinExistence type="inferred from homology"/>
<dbReference type="PANTHER" id="PTHR34583">
    <property type="entry name" value="ANTIPORTER SUBUNIT MNHC2-RELATED"/>
    <property type="match status" value="1"/>
</dbReference>
<dbReference type="InterPro" id="IPR039428">
    <property type="entry name" value="NUOK/Mnh_C1-like"/>
</dbReference>
<keyword evidence="5 8" id="KW-1133">Transmembrane helix</keyword>
<reference evidence="9" key="2">
    <citation type="submission" date="2020-09" db="EMBL/GenBank/DDBJ databases">
        <authorList>
            <person name="Sun Q."/>
            <person name="Zhou Y."/>
        </authorList>
    </citation>
    <scope>NUCLEOTIDE SEQUENCE</scope>
    <source>
        <strain evidence="9">CGMCC 1.14988</strain>
    </source>
</reference>
<reference evidence="9" key="1">
    <citation type="journal article" date="2014" name="Int. J. Syst. Evol. Microbiol.">
        <title>Complete genome sequence of Corynebacterium casei LMG S-19264T (=DSM 44701T), isolated from a smear-ripened cheese.</title>
        <authorList>
            <consortium name="US DOE Joint Genome Institute (JGI-PGF)"/>
            <person name="Walter F."/>
            <person name="Albersmeier A."/>
            <person name="Kalinowski J."/>
            <person name="Ruckert C."/>
        </authorList>
    </citation>
    <scope>NUCLEOTIDE SEQUENCE</scope>
    <source>
        <strain evidence="9">CGMCC 1.14988</strain>
    </source>
</reference>
<evidence type="ECO:0000256" key="4">
    <source>
        <dbReference type="ARBA" id="ARBA00022692"/>
    </source>
</evidence>
<evidence type="ECO:0000256" key="2">
    <source>
        <dbReference type="ARBA" id="ARBA00010388"/>
    </source>
</evidence>
<organism evidence="9 10">
    <name type="scientific">Egicoccus halophilus</name>
    <dbReference type="NCBI Taxonomy" id="1670830"/>
    <lineage>
        <taxon>Bacteria</taxon>
        <taxon>Bacillati</taxon>
        <taxon>Actinomycetota</taxon>
        <taxon>Nitriliruptoria</taxon>
        <taxon>Egicoccales</taxon>
        <taxon>Egicoccaceae</taxon>
        <taxon>Egicoccus</taxon>
    </lineage>
</organism>
<feature type="compositionally biased region" description="Acidic residues" evidence="7">
    <location>
        <begin position="100"/>
        <end position="113"/>
    </location>
</feature>
<evidence type="ECO:0000256" key="7">
    <source>
        <dbReference type="SAM" id="MobiDB-lite"/>
    </source>
</evidence>
<dbReference type="OrthoDB" id="9799219at2"/>
<keyword evidence="10" id="KW-1185">Reference proteome</keyword>
<evidence type="ECO:0000256" key="3">
    <source>
        <dbReference type="ARBA" id="ARBA00022475"/>
    </source>
</evidence>
<evidence type="ECO:0000256" key="6">
    <source>
        <dbReference type="ARBA" id="ARBA00023136"/>
    </source>
</evidence>
<keyword evidence="6 8" id="KW-0472">Membrane</keyword>
<keyword evidence="3" id="KW-1003">Cell membrane</keyword>
<comment type="similarity">
    <text evidence="2">Belongs to the CPA3 antiporters (TC 2.A.63) subunit C family.</text>
</comment>
<comment type="subcellular location">
    <subcellularLocation>
        <location evidence="1">Cell membrane</location>
        <topology evidence="1">Multi-pass membrane protein</topology>
    </subcellularLocation>
</comment>
<dbReference type="Proteomes" id="UP000650511">
    <property type="component" value="Unassembled WGS sequence"/>
</dbReference>
<dbReference type="PANTHER" id="PTHR34583:SF2">
    <property type="entry name" value="ANTIPORTER SUBUNIT MNHC2-RELATED"/>
    <property type="match status" value="1"/>
</dbReference>